<dbReference type="GO" id="GO:0000977">
    <property type="term" value="F:RNA polymerase II transcription regulatory region sequence-specific DNA binding"/>
    <property type="evidence" value="ECO:0007669"/>
    <property type="project" value="TreeGrafter"/>
</dbReference>
<evidence type="ECO:0000313" key="4">
    <source>
        <dbReference type="EMBL" id="CAB3223516.1"/>
    </source>
</evidence>
<dbReference type="PANTHER" id="PTHR23349:SF108">
    <property type="entry name" value="BHLH DOMAIN-CONTAINING PROTEIN"/>
    <property type="match status" value="1"/>
</dbReference>
<dbReference type="SMART" id="SM00353">
    <property type="entry name" value="HLH"/>
    <property type="match status" value="1"/>
</dbReference>
<dbReference type="InterPro" id="IPR050283">
    <property type="entry name" value="E-box_TF_Regulators"/>
</dbReference>
<dbReference type="EMBL" id="LR783105">
    <property type="protein sequence ID" value="CAB3223516.1"/>
    <property type="molecule type" value="mRNA"/>
</dbReference>
<dbReference type="InterPro" id="IPR011598">
    <property type="entry name" value="bHLH_dom"/>
</dbReference>
<gene>
    <name evidence="4" type="primary">Ascl.a-002</name>
</gene>
<protein>
    <submittedName>
        <fullName evidence="4">Achaete-Scute a-like2 achaete-scute like protein</fullName>
    </submittedName>
</protein>
<feature type="compositionally biased region" description="Low complexity" evidence="2">
    <location>
        <begin position="320"/>
        <end position="331"/>
    </location>
</feature>
<dbReference type="Pfam" id="PF00010">
    <property type="entry name" value="HLH"/>
    <property type="match status" value="1"/>
</dbReference>
<evidence type="ECO:0000259" key="3">
    <source>
        <dbReference type="PROSITE" id="PS50888"/>
    </source>
</evidence>
<feature type="compositionally biased region" description="Polar residues" evidence="2">
    <location>
        <begin position="279"/>
        <end position="293"/>
    </location>
</feature>
<dbReference type="CDD" id="cd11418">
    <property type="entry name" value="bHLH_TS_ASCL"/>
    <property type="match status" value="1"/>
</dbReference>
<feature type="region of interest" description="Disordered" evidence="2">
    <location>
        <begin position="258"/>
        <end position="341"/>
    </location>
</feature>
<name>A0A6F9D6D7_9ASCI</name>
<reference evidence="4" key="1">
    <citation type="submission" date="2020-04" db="EMBL/GenBank/DDBJ databases">
        <authorList>
            <person name="Neveu A P."/>
        </authorList>
    </citation>
    <scope>NUCLEOTIDE SEQUENCE</scope>
    <source>
        <tissue evidence="4">Whole embryo</tissue>
    </source>
</reference>
<dbReference type="PANTHER" id="PTHR23349">
    <property type="entry name" value="BASIC HELIX-LOOP-HELIX TRANSCRIPTION FACTOR, TWIST"/>
    <property type="match status" value="1"/>
</dbReference>
<dbReference type="Gene3D" id="4.10.280.10">
    <property type="entry name" value="Helix-loop-helix DNA-binding domain"/>
    <property type="match status" value="1"/>
</dbReference>
<feature type="region of interest" description="Disordered" evidence="2">
    <location>
        <begin position="213"/>
        <end position="236"/>
    </location>
</feature>
<evidence type="ECO:0000256" key="2">
    <source>
        <dbReference type="SAM" id="MobiDB-lite"/>
    </source>
</evidence>
<accession>A0A6F9D6D7</accession>
<keyword evidence="1" id="KW-0238">DNA-binding</keyword>
<dbReference type="GO" id="GO:0000981">
    <property type="term" value="F:DNA-binding transcription factor activity, RNA polymerase II-specific"/>
    <property type="evidence" value="ECO:0007669"/>
    <property type="project" value="TreeGrafter"/>
</dbReference>
<dbReference type="SUPFAM" id="SSF47459">
    <property type="entry name" value="HLH, helix-loop-helix DNA-binding domain"/>
    <property type="match status" value="1"/>
</dbReference>
<dbReference type="GO" id="GO:0046983">
    <property type="term" value="F:protein dimerization activity"/>
    <property type="evidence" value="ECO:0007669"/>
    <property type="project" value="InterPro"/>
</dbReference>
<sequence length="522" mass="57955">MVVAAVKCKSKILNPRQMTKDSNMASLHASASEQNMFQVAYDKTWKAQECTNKQQSNGALTTYTLHIKNDSITATPEPLTEVRRGGGVAGKNPSSVARRNARERRRIRNVNSAFDELRQHVPNGERNRKKISKVDTLQSAIEYIKALEELVQNRRSKTTAAAEAEASKENAPKLNKCTKRNEQSPSPPDTPEHRNNGSDCDDVIFVKELSNFAESPAPNNEQKSAMESSGKKVQRPAALTESMLKAFDVMLQKCASERKASASRPESVQTLDNAEEQTKNPCQDTSATSNFHTDNCHPDIQPKRSDSGFSELFEDQGDTSSESSFRPRQSSLELDQSPPSMDFVASPIHSETLQATVAETSVGGFLQQLEDFTPSFEQINTPNSQVSTFEDAQLPDEWQKPLGRFQQFYPEAIAENCPAPQINYLPLPASNANWPNGVQEMEHQNFHEPFDVQTVSVPSGLDQINPTLDFFPGPDSNNNYSFVETTPTFMNMNANQGCEQPTFSQSLFSARGVDESFAVAQW</sequence>
<feature type="domain" description="BHLH" evidence="3">
    <location>
        <begin position="94"/>
        <end position="147"/>
    </location>
</feature>
<dbReference type="GO" id="GO:0032502">
    <property type="term" value="P:developmental process"/>
    <property type="evidence" value="ECO:0007669"/>
    <property type="project" value="TreeGrafter"/>
</dbReference>
<organism evidence="4">
    <name type="scientific">Phallusia mammillata</name>
    <dbReference type="NCBI Taxonomy" id="59560"/>
    <lineage>
        <taxon>Eukaryota</taxon>
        <taxon>Metazoa</taxon>
        <taxon>Chordata</taxon>
        <taxon>Tunicata</taxon>
        <taxon>Ascidiacea</taxon>
        <taxon>Phlebobranchia</taxon>
        <taxon>Ascidiidae</taxon>
        <taxon>Phallusia</taxon>
    </lineage>
</organism>
<feature type="compositionally biased region" description="Basic and acidic residues" evidence="2">
    <location>
        <begin position="294"/>
        <end position="306"/>
    </location>
</feature>
<dbReference type="AlphaFoldDB" id="A0A6F9D6D7"/>
<dbReference type="InterPro" id="IPR036638">
    <property type="entry name" value="HLH_DNA-bd_sf"/>
</dbReference>
<feature type="compositionally biased region" description="Polar residues" evidence="2">
    <location>
        <begin position="217"/>
        <end position="227"/>
    </location>
</feature>
<evidence type="ECO:0000256" key="1">
    <source>
        <dbReference type="ARBA" id="ARBA00023125"/>
    </source>
</evidence>
<feature type="region of interest" description="Disordered" evidence="2">
    <location>
        <begin position="158"/>
        <end position="199"/>
    </location>
</feature>
<proteinExistence type="evidence at transcript level"/>
<dbReference type="PROSITE" id="PS50888">
    <property type="entry name" value="BHLH"/>
    <property type="match status" value="1"/>
</dbReference>